<sequence>MANERIIRAVDFFNESNMTLMNGVYTKMLNGDREELVVMNDGNADLTITAGGIKNFKLKPGEVFDEEVNPFSKVEITATGPFRGYCREHADSPN</sequence>
<dbReference type="AlphaFoldDB" id="A0A6H1P4V4"/>
<dbReference type="EMBL" id="CP051128">
    <property type="protein sequence ID" value="QIZ08495.1"/>
    <property type="molecule type" value="Genomic_DNA"/>
</dbReference>
<protein>
    <submittedName>
        <fullName evidence="1">Uncharacterized protein</fullName>
    </submittedName>
</protein>
<dbReference type="Proteomes" id="UP000501868">
    <property type="component" value="Chromosome"/>
</dbReference>
<reference evidence="1 2" key="1">
    <citation type="submission" date="2020-04" db="EMBL/GenBank/DDBJ databases">
        <title>Genome-Wide Identification of 5-Methylcytosine Sites in Bacterial Genomes By High-Throughput Sequencing of MspJI Restriction Fragments.</title>
        <authorList>
            <person name="Wu V."/>
        </authorList>
    </citation>
    <scope>NUCLEOTIDE SEQUENCE [LARGE SCALE GENOMIC DNA]</scope>
    <source>
        <strain evidence="1 2">S2</strain>
    </source>
</reference>
<evidence type="ECO:0000313" key="2">
    <source>
        <dbReference type="Proteomes" id="UP000501868"/>
    </source>
</evidence>
<accession>A0A6H1P4V4</accession>
<reference evidence="1 2" key="2">
    <citation type="submission" date="2020-04" db="EMBL/GenBank/DDBJ databases">
        <authorList>
            <person name="Fomenkov A."/>
            <person name="Anton B.P."/>
            <person name="Roberts R.J."/>
        </authorList>
    </citation>
    <scope>NUCLEOTIDE SEQUENCE [LARGE SCALE GENOMIC DNA]</scope>
    <source>
        <strain evidence="1 2">S2</strain>
    </source>
</reference>
<evidence type="ECO:0000313" key="1">
    <source>
        <dbReference type="EMBL" id="QIZ08495.1"/>
    </source>
</evidence>
<name>A0A6H1P4V4_PRIMG</name>
<proteinExistence type="predicted"/>
<organism evidence="1 2">
    <name type="scientific">Priestia megaterium</name>
    <name type="common">Bacillus megaterium</name>
    <dbReference type="NCBI Taxonomy" id="1404"/>
    <lineage>
        <taxon>Bacteria</taxon>
        <taxon>Bacillati</taxon>
        <taxon>Bacillota</taxon>
        <taxon>Bacilli</taxon>
        <taxon>Bacillales</taxon>
        <taxon>Bacillaceae</taxon>
        <taxon>Priestia</taxon>
    </lineage>
</organism>
<gene>
    <name evidence="1" type="ORF">HFZ78_18750</name>
</gene>